<feature type="region of interest" description="Disordered" evidence="8">
    <location>
        <begin position="576"/>
        <end position="596"/>
    </location>
</feature>
<dbReference type="Proteomes" id="UP000813385">
    <property type="component" value="Unassembled WGS sequence"/>
</dbReference>
<organism evidence="10 11">
    <name type="scientific">Plectosphaerella cucumerina</name>
    <dbReference type="NCBI Taxonomy" id="40658"/>
    <lineage>
        <taxon>Eukaryota</taxon>
        <taxon>Fungi</taxon>
        <taxon>Dikarya</taxon>
        <taxon>Ascomycota</taxon>
        <taxon>Pezizomycotina</taxon>
        <taxon>Sordariomycetes</taxon>
        <taxon>Hypocreomycetidae</taxon>
        <taxon>Glomerellales</taxon>
        <taxon>Plectosphaerellaceae</taxon>
        <taxon>Plectosphaerella</taxon>
    </lineage>
</organism>
<keyword evidence="11" id="KW-1185">Reference proteome</keyword>
<dbReference type="GO" id="GO:0098553">
    <property type="term" value="C:lumenal side of endoplasmic reticulum membrane"/>
    <property type="evidence" value="ECO:0007669"/>
    <property type="project" value="TreeGrafter"/>
</dbReference>
<sequence length="596" mass="66635">MDNPADQGTGFVPPFDEVTDTTITNSTVPGIAGSIPIILHILPLELRLVSSALFIIWVGAHASLRRPPSAAPTVVTRTGKPLKSVKKREDEETFTQGLLPSDAIMFPVMAGVILVGLYYLIQWLQDPAILNKILNVYMTLGGLMSLSAFFAYFIQRGVHLVFPNFIRRNGIIYEFDTIRECIRPISLTGFTTSGNQDGQVQQEQGLTSPFPFRLFHTTSRWRNRFHWELRHLMTEDWIVRLNIHHVVAEKFNFQFSNLLGAVGAVIVVAIYLATGSKPLSNLMGLGFCFGSFQLLSPTTFTTGGLVLGGLFIYDIVMVFYTPFMITVATKLDAPIKLTFEGAGRASMLGLGDIVVPGMVMGLALRFDLWRYYQKKTTYVATELETDLATEDGKTKGQVVTKKETRHIAKKMPYIDVTGRWGDRFWLSSWFGIFSKPQDDCPEVIRASGFPKTYFYASMVGYTIGMIATLIVLIIFKHGQPALLYLVPGVLGSLWITGFVRGELKDMWIYTEDGSLDTEDIVVELDGNGNVIRLIDGKEKKPDTEDEAKKKEKDEAEREKRTAEMQAKGYDLYHFSVRAPPRGGEQEVEVGDKEKSA</sequence>
<evidence type="ECO:0000256" key="8">
    <source>
        <dbReference type="SAM" id="MobiDB-lite"/>
    </source>
</evidence>
<evidence type="ECO:0000313" key="10">
    <source>
        <dbReference type="EMBL" id="KAH7358346.1"/>
    </source>
</evidence>
<feature type="transmembrane region" description="Helical" evidence="9">
    <location>
        <begin position="255"/>
        <end position="273"/>
    </location>
</feature>
<dbReference type="OrthoDB" id="29661at2759"/>
<dbReference type="SMART" id="SM00730">
    <property type="entry name" value="PSN"/>
    <property type="match status" value="1"/>
</dbReference>
<proteinExistence type="inferred from homology"/>
<keyword evidence="3 9" id="KW-0812">Transmembrane</keyword>
<evidence type="ECO:0000256" key="5">
    <source>
        <dbReference type="ARBA" id="ARBA00022824"/>
    </source>
</evidence>
<dbReference type="GO" id="GO:0042500">
    <property type="term" value="F:aspartic endopeptidase activity, intramembrane cleaving"/>
    <property type="evidence" value="ECO:0007669"/>
    <property type="project" value="InterPro"/>
</dbReference>
<evidence type="ECO:0000256" key="6">
    <source>
        <dbReference type="ARBA" id="ARBA00022989"/>
    </source>
</evidence>
<dbReference type="AlphaFoldDB" id="A0A8K0T8Q0"/>
<accession>A0A8K0T8Q0</accession>
<feature type="transmembrane region" description="Helical" evidence="9">
    <location>
        <begin position="481"/>
        <end position="499"/>
    </location>
</feature>
<evidence type="ECO:0000256" key="3">
    <source>
        <dbReference type="ARBA" id="ARBA00022692"/>
    </source>
</evidence>
<comment type="similarity">
    <text evidence="2">Belongs to the peptidase A22B family.</text>
</comment>
<dbReference type="PANTHER" id="PTHR12174:SF23">
    <property type="entry name" value="MINOR HISTOCOMPATIBILITY ANTIGEN H13"/>
    <property type="match status" value="1"/>
</dbReference>
<feature type="transmembrane region" description="Helical" evidence="9">
    <location>
        <begin position="345"/>
        <end position="366"/>
    </location>
</feature>
<gene>
    <name evidence="10" type="ORF">B0T11DRAFT_102727</name>
</gene>
<dbReference type="EMBL" id="JAGPXD010000004">
    <property type="protein sequence ID" value="KAH7358346.1"/>
    <property type="molecule type" value="Genomic_DNA"/>
</dbReference>
<keyword evidence="5" id="KW-0256">Endoplasmic reticulum</keyword>
<evidence type="ECO:0000256" key="1">
    <source>
        <dbReference type="ARBA" id="ARBA00004477"/>
    </source>
</evidence>
<dbReference type="Pfam" id="PF04258">
    <property type="entry name" value="Peptidase_A22B"/>
    <property type="match status" value="1"/>
</dbReference>
<dbReference type="GO" id="GO:0098554">
    <property type="term" value="C:cytoplasmic side of endoplasmic reticulum membrane"/>
    <property type="evidence" value="ECO:0007669"/>
    <property type="project" value="TreeGrafter"/>
</dbReference>
<evidence type="ECO:0000256" key="7">
    <source>
        <dbReference type="ARBA" id="ARBA00023136"/>
    </source>
</evidence>
<dbReference type="GO" id="GO:0033619">
    <property type="term" value="P:membrane protein proteolysis"/>
    <property type="evidence" value="ECO:0007669"/>
    <property type="project" value="TreeGrafter"/>
</dbReference>
<dbReference type="PANTHER" id="PTHR12174">
    <property type="entry name" value="SIGNAL PEPTIDE PEPTIDASE"/>
    <property type="match status" value="1"/>
</dbReference>
<keyword evidence="6 9" id="KW-1133">Transmembrane helix</keyword>
<comment type="caution">
    <text evidence="10">The sequence shown here is derived from an EMBL/GenBank/DDBJ whole genome shotgun (WGS) entry which is preliminary data.</text>
</comment>
<name>A0A8K0T8Q0_9PEZI</name>
<reference evidence="10" key="1">
    <citation type="journal article" date="2021" name="Nat. Commun.">
        <title>Genetic determinants of endophytism in the Arabidopsis root mycobiome.</title>
        <authorList>
            <person name="Mesny F."/>
            <person name="Miyauchi S."/>
            <person name="Thiergart T."/>
            <person name="Pickel B."/>
            <person name="Atanasova L."/>
            <person name="Karlsson M."/>
            <person name="Huettel B."/>
            <person name="Barry K.W."/>
            <person name="Haridas S."/>
            <person name="Chen C."/>
            <person name="Bauer D."/>
            <person name="Andreopoulos W."/>
            <person name="Pangilinan J."/>
            <person name="LaButti K."/>
            <person name="Riley R."/>
            <person name="Lipzen A."/>
            <person name="Clum A."/>
            <person name="Drula E."/>
            <person name="Henrissat B."/>
            <person name="Kohler A."/>
            <person name="Grigoriev I.V."/>
            <person name="Martin F.M."/>
            <person name="Hacquard S."/>
        </authorList>
    </citation>
    <scope>NUCLEOTIDE SEQUENCE</scope>
    <source>
        <strain evidence="10">MPI-CAGE-AT-0016</strain>
    </source>
</reference>
<protein>
    <submittedName>
        <fullName evidence="10">Signal peptide peptidase family protein</fullName>
    </submittedName>
</protein>
<feature type="region of interest" description="Disordered" evidence="8">
    <location>
        <begin position="537"/>
        <end position="562"/>
    </location>
</feature>
<feature type="transmembrane region" description="Helical" evidence="9">
    <location>
        <begin position="303"/>
        <end position="325"/>
    </location>
</feature>
<feature type="transmembrane region" description="Helical" evidence="9">
    <location>
        <begin position="103"/>
        <end position="121"/>
    </location>
</feature>
<keyword evidence="4" id="KW-0378">Hydrolase</keyword>
<evidence type="ECO:0000256" key="9">
    <source>
        <dbReference type="SAM" id="Phobius"/>
    </source>
</evidence>
<keyword evidence="7 9" id="KW-0472">Membrane</keyword>
<feature type="transmembrane region" description="Helical" evidence="9">
    <location>
        <begin position="133"/>
        <end position="154"/>
    </location>
</feature>
<evidence type="ECO:0000313" key="11">
    <source>
        <dbReference type="Proteomes" id="UP000813385"/>
    </source>
</evidence>
<feature type="transmembrane region" description="Helical" evidence="9">
    <location>
        <begin position="453"/>
        <end position="475"/>
    </location>
</feature>
<dbReference type="GO" id="GO:0006465">
    <property type="term" value="P:signal peptide processing"/>
    <property type="evidence" value="ECO:0007669"/>
    <property type="project" value="TreeGrafter"/>
</dbReference>
<evidence type="ECO:0000256" key="2">
    <source>
        <dbReference type="ARBA" id="ARBA00006859"/>
    </source>
</evidence>
<dbReference type="InterPro" id="IPR006639">
    <property type="entry name" value="Preselin/SPP"/>
</dbReference>
<evidence type="ECO:0000256" key="4">
    <source>
        <dbReference type="ARBA" id="ARBA00022801"/>
    </source>
</evidence>
<comment type="subcellular location">
    <subcellularLocation>
        <location evidence="1">Endoplasmic reticulum membrane</location>
        <topology evidence="1">Multi-pass membrane protein</topology>
    </subcellularLocation>
</comment>
<dbReference type="InterPro" id="IPR007369">
    <property type="entry name" value="Peptidase_A22B_SPP"/>
</dbReference>